<dbReference type="OrthoDB" id="5397288at2"/>
<keyword evidence="5" id="KW-1185">Reference proteome</keyword>
<dbReference type="KEGG" id="des:DSOUD_2548"/>
<name>A0A0M4D3Z6_9BACT</name>
<proteinExistence type="predicted"/>
<feature type="chain" id="PRO_5005791909" description="Outer membrane protein beta-barrel domain-containing protein" evidence="2">
    <location>
        <begin position="25"/>
        <end position="203"/>
    </location>
</feature>
<accession>A0A0M4D3Z6</accession>
<evidence type="ECO:0000313" key="5">
    <source>
        <dbReference type="Proteomes" id="UP000057158"/>
    </source>
</evidence>
<dbReference type="InterPro" id="IPR027385">
    <property type="entry name" value="Beta-barrel_OMP"/>
</dbReference>
<dbReference type="SUPFAM" id="SSF56925">
    <property type="entry name" value="OMPA-like"/>
    <property type="match status" value="1"/>
</dbReference>
<dbReference type="STRING" id="1603606.DSOUD_2548"/>
<dbReference type="EMBL" id="CP010802">
    <property type="protein sequence ID" value="ALC17301.1"/>
    <property type="molecule type" value="Genomic_DNA"/>
</dbReference>
<evidence type="ECO:0000256" key="2">
    <source>
        <dbReference type="SAM" id="SignalP"/>
    </source>
</evidence>
<organism evidence="4 5">
    <name type="scientific">Desulfuromonas soudanensis</name>
    <dbReference type="NCBI Taxonomy" id="1603606"/>
    <lineage>
        <taxon>Bacteria</taxon>
        <taxon>Pseudomonadati</taxon>
        <taxon>Thermodesulfobacteriota</taxon>
        <taxon>Desulfuromonadia</taxon>
        <taxon>Desulfuromonadales</taxon>
        <taxon>Desulfuromonadaceae</taxon>
        <taxon>Desulfuromonas</taxon>
    </lineage>
</organism>
<evidence type="ECO:0000259" key="3">
    <source>
        <dbReference type="Pfam" id="PF13505"/>
    </source>
</evidence>
<keyword evidence="1 2" id="KW-0732">Signal</keyword>
<evidence type="ECO:0000256" key="1">
    <source>
        <dbReference type="ARBA" id="ARBA00022729"/>
    </source>
</evidence>
<dbReference type="PATRIC" id="fig|1603606.3.peg.2758"/>
<evidence type="ECO:0000313" key="4">
    <source>
        <dbReference type="EMBL" id="ALC17301.1"/>
    </source>
</evidence>
<dbReference type="RefSeq" id="WP_053551322.1">
    <property type="nucleotide sequence ID" value="NZ_CP010802.1"/>
</dbReference>
<protein>
    <recommendedName>
        <fullName evidence="3">Outer membrane protein beta-barrel domain-containing protein</fullName>
    </recommendedName>
</protein>
<feature type="domain" description="Outer membrane protein beta-barrel" evidence="3">
    <location>
        <begin position="11"/>
        <end position="192"/>
    </location>
</feature>
<sequence length="203" mass="21359">MKSTRFLVLIIALALVSLSATAFAALDSDSYIALKGGVYSPSDSYELDNFNAGETTHLDSKTGFAGEVVIGHYFLPVLAVELGAGYFESKGSPAAAPGEAKLKVVPVVATGKVFLPLGPFEPYGLFGIGAYISDLELDGNTDNFSGSTEITYGLHAGAGFNINLSNDFFVGFEGKYLWAEPSFGGDHIKLNGFVSTAMIGTKF</sequence>
<dbReference type="Gene3D" id="2.40.160.20">
    <property type="match status" value="1"/>
</dbReference>
<dbReference type="Proteomes" id="UP000057158">
    <property type="component" value="Chromosome"/>
</dbReference>
<gene>
    <name evidence="4" type="ORF">DSOUD_2548</name>
</gene>
<dbReference type="AlphaFoldDB" id="A0A0M4D3Z6"/>
<dbReference type="Pfam" id="PF13505">
    <property type="entry name" value="OMP_b-brl"/>
    <property type="match status" value="1"/>
</dbReference>
<reference evidence="4 5" key="1">
    <citation type="submission" date="2015-07" db="EMBL/GenBank/DDBJ databases">
        <title>Isolation and Genomic Characterization of a Novel Halophilic Metal-Reducing Deltaproteobacterium from the Deep Subsurface.</title>
        <authorList>
            <person name="Badalamenti J.P."/>
            <person name="Summers Z.M."/>
            <person name="Gralnick J.A."/>
            <person name="Bond D.R."/>
        </authorList>
    </citation>
    <scope>NUCLEOTIDE SEQUENCE [LARGE SCALE GENOMIC DNA]</scope>
    <source>
        <strain evidence="4 5">WTL</strain>
    </source>
</reference>
<dbReference type="InterPro" id="IPR011250">
    <property type="entry name" value="OMP/PagP_B-barrel"/>
</dbReference>
<feature type="signal peptide" evidence="2">
    <location>
        <begin position="1"/>
        <end position="24"/>
    </location>
</feature>